<dbReference type="EMBL" id="JACBZX010000001">
    <property type="protein sequence ID" value="NYG37782.1"/>
    <property type="molecule type" value="Genomic_DNA"/>
</dbReference>
<protein>
    <recommendedName>
        <fullName evidence="3">PEGA domain-containing protein</fullName>
    </recommendedName>
</protein>
<comment type="caution">
    <text evidence="1">The sequence shown here is derived from an EMBL/GenBank/DDBJ whole genome shotgun (WGS) entry which is preliminary data.</text>
</comment>
<evidence type="ECO:0000313" key="2">
    <source>
        <dbReference type="Proteomes" id="UP000592181"/>
    </source>
</evidence>
<evidence type="ECO:0000313" key="1">
    <source>
        <dbReference type="EMBL" id="NYG37782.1"/>
    </source>
</evidence>
<sequence>MDAAVEITVEGIDPGHLDGARILLGDTELGRFEGRTSVRFTVPAGRHVLLVKDGYGMSAASKFHVQSRQCARLILRHGGEPEGWGLVFGGFHALRRAGTGPLDEG</sequence>
<dbReference type="RefSeq" id="WP_179463096.1">
    <property type="nucleotide sequence ID" value="NZ_JACBZX010000001.1"/>
</dbReference>
<keyword evidence="2" id="KW-1185">Reference proteome</keyword>
<proteinExistence type="predicted"/>
<dbReference type="AlphaFoldDB" id="A0A852X345"/>
<accession>A0A852X345</accession>
<dbReference type="Proteomes" id="UP000592181">
    <property type="component" value="Unassembled WGS sequence"/>
</dbReference>
<evidence type="ECO:0008006" key="3">
    <source>
        <dbReference type="Google" id="ProtNLM"/>
    </source>
</evidence>
<organism evidence="1 2">
    <name type="scientific">Janibacter alkaliphilus</name>
    <dbReference type="NCBI Taxonomy" id="1069963"/>
    <lineage>
        <taxon>Bacteria</taxon>
        <taxon>Bacillati</taxon>
        <taxon>Actinomycetota</taxon>
        <taxon>Actinomycetes</taxon>
        <taxon>Micrococcales</taxon>
        <taxon>Intrasporangiaceae</taxon>
        <taxon>Janibacter</taxon>
    </lineage>
</organism>
<gene>
    <name evidence="1" type="ORF">BJY28_002251</name>
</gene>
<reference evidence="1 2" key="1">
    <citation type="submission" date="2020-07" db="EMBL/GenBank/DDBJ databases">
        <title>Sequencing the genomes of 1000 actinobacteria strains.</title>
        <authorList>
            <person name="Klenk H.-P."/>
        </authorList>
    </citation>
    <scope>NUCLEOTIDE SEQUENCE [LARGE SCALE GENOMIC DNA]</scope>
    <source>
        <strain evidence="1 2">DSM 24723</strain>
    </source>
</reference>
<name>A0A852X345_9MICO</name>